<dbReference type="GO" id="GO:0016020">
    <property type="term" value="C:membrane"/>
    <property type="evidence" value="ECO:0007669"/>
    <property type="project" value="UniProtKB-SubCell"/>
</dbReference>
<dbReference type="EMBL" id="QMDX01000003">
    <property type="protein sequence ID" value="TSD14716.1"/>
    <property type="molecule type" value="Genomic_DNA"/>
</dbReference>
<feature type="transmembrane region" description="Helical" evidence="7">
    <location>
        <begin position="86"/>
        <end position="119"/>
    </location>
</feature>
<keyword evidence="5 7" id="KW-0472">Membrane</keyword>
<reference evidence="8 9" key="1">
    <citation type="submission" date="2018-06" db="EMBL/GenBank/DDBJ databases">
        <title>Natronomonas sp. F16-60 a new haloarchaeon isolated from a solar saltern of Isla Cristina, Huelva, Spain.</title>
        <authorList>
            <person name="Duran-Viseras A."/>
            <person name="Sanchez-Porro C."/>
            <person name="Ventosa A."/>
        </authorList>
    </citation>
    <scope>NUCLEOTIDE SEQUENCE [LARGE SCALE GENOMIC DNA]</scope>
    <source>
        <strain evidence="8 9">F16-60</strain>
    </source>
</reference>
<gene>
    <name evidence="8" type="ORF">DP107_06990</name>
</gene>
<organism evidence="8 9">
    <name type="scientific">Haloglomus irregulare</name>
    <dbReference type="NCBI Taxonomy" id="2234134"/>
    <lineage>
        <taxon>Archaea</taxon>
        <taxon>Methanobacteriati</taxon>
        <taxon>Methanobacteriota</taxon>
        <taxon>Stenosarchaea group</taxon>
        <taxon>Halobacteria</taxon>
        <taxon>Halobacteriales</taxon>
        <taxon>Natronomonadaceae</taxon>
        <taxon>Haloglomus</taxon>
    </lineage>
</organism>
<dbReference type="InParanoid" id="A0A554NBE8"/>
<proteinExistence type="inferred from homology"/>
<sequence length="437" mass="45511">MSGTASASISARTARSSSPSRRICCRSASTGSGSGWATDRRRRPRRRPTTPAGGSGRGRAISGCTFLSSHPEPVSVSLARRRRRLLAALVVGLLLLCGVVLFSVLQTVFFAITVAYVLYPFQQRLVKRGLPAYWASAVITGAAFGAVLVVIGALALVLYNQRESLFTLLRTIPETVPIPLGEFTYTLDTTTALATVRTALQRLAVDFATAAPVIALKLFLFAILLFGLLVRPRSVGRTAFSVTPPAYHDVLVALDRRVRQTLYGIYVLQAATAAGTFAVALVVFTALGYSASFTLAVIAGVLQFVPVVGPGVLVAVLAGADLIGGLTTRALLVAVLGAVLIGLAPDATIRPRLASRAAHLPTSLYFIGFTGGLLTVGAIGFIAGPLVVALLAEAVDLLSESAEGQQTRLSAVGAADDMGQDPRPSAVAGADDDAPDD</sequence>
<name>A0A554NBE8_9EURY</name>
<evidence type="ECO:0000256" key="3">
    <source>
        <dbReference type="ARBA" id="ARBA00022692"/>
    </source>
</evidence>
<dbReference type="Proteomes" id="UP000319894">
    <property type="component" value="Unassembled WGS sequence"/>
</dbReference>
<feature type="region of interest" description="Disordered" evidence="6">
    <location>
        <begin position="1"/>
        <end position="60"/>
    </location>
</feature>
<feature type="transmembrane region" description="Helical" evidence="7">
    <location>
        <begin position="326"/>
        <end position="344"/>
    </location>
</feature>
<evidence type="ECO:0000256" key="4">
    <source>
        <dbReference type="ARBA" id="ARBA00022989"/>
    </source>
</evidence>
<comment type="subcellular location">
    <subcellularLocation>
        <location evidence="1">Membrane</location>
        <topology evidence="1">Multi-pass membrane protein</topology>
    </subcellularLocation>
</comment>
<feature type="transmembrane region" description="Helical" evidence="7">
    <location>
        <begin position="263"/>
        <end position="287"/>
    </location>
</feature>
<dbReference type="AlphaFoldDB" id="A0A554NBE8"/>
<feature type="transmembrane region" description="Helical" evidence="7">
    <location>
        <begin position="207"/>
        <end position="230"/>
    </location>
</feature>
<dbReference type="InterPro" id="IPR002549">
    <property type="entry name" value="AI-2E-like"/>
</dbReference>
<comment type="similarity">
    <text evidence="2">Belongs to the autoinducer-2 exporter (AI-2E) (TC 2.A.86) family.</text>
</comment>
<feature type="region of interest" description="Disordered" evidence="6">
    <location>
        <begin position="409"/>
        <end position="437"/>
    </location>
</feature>
<evidence type="ECO:0000256" key="5">
    <source>
        <dbReference type="ARBA" id="ARBA00023136"/>
    </source>
</evidence>
<dbReference type="PANTHER" id="PTHR21716">
    <property type="entry name" value="TRANSMEMBRANE PROTEIN"/>
    <property type="match status" value="1"/>
</dbReference>
<keyword evidence="3 7" id="KW-0812">Transmembrane</keyword>
<keyword evidence="9" id="KW-1185">Reference proteome</keyword>
<dbReference type="Pfam" id="PF01594">
    <property type="entry name" value="AI-2E_transport"/>
    <property type="match status" value="1"/>
</dbReference>
<protein>
    <submittedName>
        <fullName evidence="8">AI-2E family transporter</fullName>
    </submittedName>
</protein>
<dbReference type="OrthoDB" id="137390at2157"/>
<comment type="caution">
    <text evidence="8">The sequence shown here is derived from an EMBL/GenBank/DDBJ whole genome shotgun (WGS) entry which is preliminary data.</text>
</comment>
<keyword evidence="4 7" id="KW-1133">Transmembrane helix</keyword>
<feature type="transmembrane region" description="Helical" evidence="7">
    <location>
        <begin position="131"/>
        <end position="159"/>
    </location>
</feature>
<feature type="compositionally biased region" description="Low complexity" evidence="6">
    <location>
        <begin position="1"/>
        <end position="37"/>
    </location>
</feature>
<evidence type="ECO:0000313" key="9">
    <source>
        <dbReference type="Proteomes" id="UP000319894"/>
    </source>
</evidence>
<feature type="transmembrane region" description="Helical" evidence="7">
    <location>
        <begin position="364"/>
        <end position="392"/>
    </location>
</feature>
<evidence type="ECO:0000313" key="8">
    <source>
        <dbReference type="EMBL" id="TSD14716.1"/>
    </source>
</evidence>
<evidence type="ECO:0000256" key="6">
    <source>
        <dbReference type="SAM" id="MobiDB-lite"/>
    </source>
</evidence>
<accession>A0A554NBE8</accession>
<dbReference type="PANTHER" id="PTHR21716:SF4">
    <property type="entry name" value="TRANSMEMBRANE PROTEIN 245"/>
    <property type="match status" value="1"/>
</dbReference>
<feature type="transmembrane region" description="Helical" evidence="7">
    <location>
        <begin position="294"/>
        <end position="320"/>
    </location>
</feature>
<evidence type="ECO:0000256" key="7">
    <source>
        <dbReference type="SAM" id="Phobius"/>
    </source>
</evidence>
<evidence type="ECO:0000256" key="2">
    <source>
        <dbReference type="ARBA" id="ARBA00009773"/>
    </source>
</evidence>
<evidence type="ECO:0000256" key="1">
    <source>
        <dbReference type="ARBA" id="ARBA00004141"/>
    </source>
</evidence>